<evidence type="ECO:0000313" key="1">
    <source>
        <dbReference type="EMBL" id="ANS28434.1"/>
    </source>
</evidence>
<dbReference type="RefSeq" id="WP_231137592.1">
    <property type="nucleotide sequence ID" value="NZ_CP009111.1"/>
</dbReference>
<reference evidence="1 2" key="1">
    <citation type="submission" date="2014-07" db="EMBL/GenBank/DDBJ databases">
        <authorList>
            <person name="Zhang J.E."/>
            <person name="Yang H."/>
            <person name="Guo J."/>
            <person name="Deng Z."/>
            <person name="Luo H."/>
            <person name="Luo M."/>
            <person name="Zhao B."/>
        </authorList>
    </citation>
    <scope>NUCLEOTIDE SEQUENCE [LARGE SCALE GENOMIC DNA]</scope>
    <source>
        <strain evidence="1 2">1CP</strain>
    </source>
</reference>
<sequence length="88" mass="9962">MISAFRPALPPAALHDAGFALEDDRPHRAVIEVVASAARHQVVVPTRIFDMVHRRATDHTSFGWRDSRTLKRLLRKIRTDERAPAAEL</sequence>
<dbReference type="Proteomes" id="UP000186108">
    <property type="component" value="Chromosome"/>
</dbReference>
<organism evidence="1 2">
    <name type="scientific">Rhodococcus opacus</name>
    <name type="common">Nocardia opaca</name>
    <dbReference type="NCBI Taxonomy" id="37919"/>
    <lineage>
        <taxon>Bacteria</taxon>
        <taxon>Bacillati</taxon>
        <taxon>Actinomycetota</taxon>
        <taxon>Actinomycetes</taxon>
        <taxon>Mycobacteriales</taxon>
        <taxon>Nocardiaceae</taxon>
        <taxon>Rhodococcus</taxon>
    </lineage>
</organism>
<gene>
    <name evidence="1" type="ORF">R1CP_18750</name>
</gene>
<name>A0A1B1K720_RHOOP</name>
<dbReference type="EMBL" id="CP009111">
    <property type="protein sequence ID" value="ANS28434.1"/>
    <property type="molecule type" value="Genomic_DNA"/>
</dbReference>
<accession>A0A1B1K720</accession>
<dbReference type="PATRIC" id="fig|37919.13.peg.3897"/>
<proteinExistence type="predicted"/>
<evidence type="ECO:0000313" key="2">
    <source>
        <dbReference type="Proteomes" id="UP000186108"/>
    </source>
</evidence>
<protein>
    <submittedName>
        <fullName evidence="1">Uncharacterized protein</fullName>
    </submittedName>
</protein>
<dbReference type="AlphaFoldDB" id="A0A1B1K720"/>